<dbReference type="AlphaFoldDB" id="A0A177MRB2"/>
<dbReference type="GO" id="GO:0009927">
    <property type="term" value="F:histidine phosphotransfer kinase activity"/>
    <property type="evidence" value="ECO:0007669"/>
    <property type="project" value="TreeGrafter"/>
</dbReference>
<evidence type="ECO:0000256" key="1">
    <source>
        <dbReference type="ARBA" id="ARBA00000085"/>
    </source>
</evidence>
<comment type="catalytic activity">
    <reaction evidence="1">
        <text>ATP + protein L-histidine = ADP + protein N-phospho-L-histidine.</text>
        <dbReference type="EC" id="2.7.13.3"/>
    </reaction>
</comment>
<comment type="caution">
    <text evidence="6">The sequence shown here is derived from an EMBL/GenBank/DDBJ whole genome shotgun (WGS) entry which is preliminary data.</text>
</comment>
<protein>
    <recommendedName>
        <fullName evidence="2">histidine kinase</fullName>
        <ecNumber evidence="2">2.7.13.3</ecNumber>
    </recommendedName>
</protein>
<dbReference type="RefSeq" id="WP_064035813.1">
    <property type="nucleotide sequence ID" value="NZ_LUUH01000028.1"/>
</dbReference>
<gene>
    <name evidence="6" type="ORF">A1353_07090</name>
</gene>
<dbReference type="PRINTS" id="PR00344">
    <property type="entry name" value="BCTRLSENSOR"/>
</dbReference>
<sequence>MLIVASETGRVTILCQKTDGKVRICVEDTGLGIPENLQSELFQPFQRLGAETTHIEGTGIGLVLCRYLLEAMHGSIGFNSEPGVGSQFWLELPSAEAAAFPASAETHLI</sequence>
<dbReference type="GO" id="GO:0005886">
    <property type="term" value="C:plasma membrane"/>
    <property type="evidence" value="ECO:0007669"/>
    <property type="project" value="TreeGrafter"/>
</dbReference>
<keyword evidence="3" id="KW-0808">Transferase</keyword>
<keyword evidence="4" id="KW-0418">Kinase</keyword>
<dbReference type="EMBL" id="LUUH01000028">
    <property type="protein sequence ID" value="OAI07440.1"/>
    <property type="molecule type" value="Genomic_DNA"/>
</dbReference>
<evidence type="ECO:0000256" key="4">
    <source>
        <dbReference type="ARBA" id="ARBA00022777"/>
    </source>
</evidence>
<dbReference type="Pfam" id="PF02518">
    <property type="entry name" value="HATPase_c"/>
    <property type="match status" value="1"/>
</dbReference>
<dbReference type="InterPro" id="IPR004358">
    <property type="entry name" value="Sig_transdc_His_kin-like_C"/>
</dbReference>
<evidence type="ECO:0000256" key="2">
    <source>
        <dbReference type="ARBA" id="ARBA00012438"/>
    </source>
</evidence>
<dbReference type="InterPro" id="IPR003594">
    <property type="entry name" value="HATPase_dom"/>
</dbReference>
<evidence type="ECO:0000313" key="7">
    <source>
        <dbReference type="Proteomes" id="UP000077763"/>
    </source>
</evidence>
<evidence type="ECO:0000313" key="6">
    <source>
        <dbReference type="EMBL" id="OAI07440.1"/>
    </source>
</evidence>
<evidence type="ECO:0000259" key="5">
    <source>
        <dbReference type="PROSITE" id="PS50109"/>
    </source>
</evidence>
<evidence type="ECO:0000256" key="3">
    <source>
        <dbReference type="ARBA" id="ARBA00022679"/>
    </source>
</evidence>
<feature type="domain" description="Histidine kinase" evidence="5">
    <location>
        <begin position="1"/>
        <end position="96"/>
    </location>
</feature>
<name>A0A177MRB2_METMH</name>
<reference evidence="6 7" key="1">
    <citation type="submission" date="2016-03" db="EMBL/GenBank/DDBJ databases">
        <authorList>
            <person name="Ploux O."/>
        </authorList>
    </citation>
    <scope>NUCLEOTIDE SEQUENCE [LARGE SCALE GENOMIC DNA]</scope>
    <source>
        <strain evidence="6 7">R-45371</strain>
    </source>
</reference>
<dbReference type="InterPro" id="IPR036890">
    <property type="entry name" value="HATPase_C_sf"/>
</dbReference>
<organism evidence="6 7">
    <name type="scientific">Methylomonas methanica</name>
    <dbReference type="NCBI Taxonomy" id="421"/>
    <lineage>
        <taxon>Bacteria</taxon>
        <taxon>Pseudomonadati</taxon>
        <taxon>Pseudomonadota</taxon>
        <taxon>Gammaproteobacteria</taxon>
        <taxon>Methylococcales</taxon>
        <taxon>Methylococcaceae</taxon>
        <taxon>Methylomonas</taxon>
    </lineage>
</organism>
<proteinExistence type="predicted"/>
<dbReference type="PANTHER" id="PTHR43047">
    <property type="entry name" value="TWO-COMPONENT HISTIDINE PROTEIN KINASE"/>
    <property type="match status" value="1"/>
</dbReference>
<dbReference type="SMART" id="SM00387">
    <property type="entry name" value="HATPase_c"/>
    <property type="match status" value="1"/>
</dbReference>
<dbReference type="Gene3D" id="3.30.565.10">
    <property type="entry name" value="Histidine kinase-like ATPase, C-terminal domain"/>
    <property type="match status" value="1"/>
</dbReference>
<accession>A0A177MRB2</accession>
<dbReference type="GO" id="GO:0000155">
    <property type="term" value="F:phosphorelay sensor kinase activity"/>
    <property type="evidence" value="ECO:0007669"/>
    <property type="project" value="TreeGrafter"/>
</dbReference>
<dbReference type="EC" id="2.7.13.3" evidence="2"/>
<dbReference type="Proteomes" id="UP000077763">
    <property type="component" value="Unassembled WGS sequence"/>
</dbReference>
<dbReference type="InterPro" id="IPR005467">
    <property type="entry name" value="His_kinase_dom"/>
</dbReference>
<dbReference type="PANTHER" id="PTHR43047:SF72">
    <property type="entry name" value="OSMOSENSING HISTIDINE PROTEIN KINASE SLN1"/>
    <property type="match status" value="1"/>
</dbReference>
<dbReference type="PROSITE" id="PS50109">
    <property type="entry name" value="HIS_KIN"/>
    <property type="match status" value="1"/>
</dbReference>
<dbReference type="SUPFAM" id="SSF55874">
    <property type="entry name" value="ATPase domain of HSP90 chaperone/DNA topoisomerase II/histidine kinase"/>
    <property type="match status" value="1"/>
</dbReference>